<dbReference type="GO" id="GO:0003677">
    <property type="term" value="F:DNA binding"/>
    <property type="evidence" value="ECO:0007669"/>
    <property type="project" value="InterPro"/>
</dbReference>
<evidence type="ECO:0000256" key="3">
    <source>
        <dbReference type="ARBA" id="ARBA00022478"/>
    </source>
</evidence>
<dbReference type="FunFam" id="2.40.40.20:FF:000019">
    <property type="entry name" value="DNA-directed RNA polymerase II subunit RPB1"/>
    <property type="match status" value="1"/>
</dbReference>
<dbReference type="Gene3D" id="1.10.150.390">
    <property type="match status" value="1"/>
</dbReference>
<gene>
    <name evidence="12" type="ORF">HTEP1355_LOCUS16181</name>
</gene>
<dbReference type="Pfam" id="PF04998">
    <property type="entry name" value="RNA_pol_Rpb1_5"/>
    <property type="match status" value="1"/>
</dbReference>
<sequence length="1326" mass="152728">MDSCQKLSTNLLGGLEFSTSSFFKNLSNSRVQITNKFLYSNFSAQTCQGGLLDPKMGASKNNICKSCKKDQSYCSGHFGYIKLFLPVLNIGYLKAIHLILSMICKVCSRVLVLPGKRREYFLKFIRKIKKKGEGQKIDYLSQISQECRKFDYCPYCWSKNGSIRKFGTLGFVHDFKFQKNKKIFQNINYDPSLMYTEKILDPLSIFRIFQKISREDWELLDFDFIESHPTHLILYYLPIPPLGIRPTVFIGETITNEDDLTIKLTEIQFLNTQLKINFQAGISFSVLKDTWSILQIECGKYLNSEAFNLDSGKQKFKSLFNRLKGKNGRFRGNLSGKRVNFSGRTVISPDPILPLNFLGLPIVLATKLTFPERVNKFNIDRLQRTVLRGTSRFPGANFLIDLKNNKKKIENSTEEKKYFEIKKGFKIERHLKNNDVILFNRQPSLHRISIMAHRTKIISGKTLKINECICKPYNADFDGDEMNIHIPQTQKARAECISLLNLVFNINSPGTGESMIAATQDFLSASFILTSKNQFFSHDQIGKILHQLELDEIEKSIFIPSVLKPFQLWTGKQVFSVIVFSKKKDNPKKRKNFQESIFHLMEKNYSLGKKQCSPFLCPFDGWILFKNRDLLAGQLGKSSLGSENKFSIFSSLSIFNSNNFILKCLLKISKMTSSWFSNFGFSFGIRTITPHKNQLKKKNLLVKKCYNLCNSYKKQSFEQSYKKGRKEKHSESSIQKIFSILREELGNSLLIFDKFSENSGKIMTSSGSKGSKNNLSQMTLCLGQQFIGGERIKKGFLKRVLPHFYYSKLICNPSQNGFIQKSFLHGLNSVDFFFHSIAGREGLIDTAIKTSETGYLQRRLMKTLEDIVIYYDYSARTSDGRLIQPKFGLDCINPGKISSLFGLNNSYQEIKKFYAWKENNLNFSERETFLRSFSFVDMDSIPFFLKIRDFAYGFFNMKNLKKKINFLDIEKNMKKILENCSKFKIEPGSSVGALAAQSIGEPGTQMTLQTFHHAGISDLNITQGVPRINEIMNASRKILSPIVSFDFFNYGKKNFFQCKLQIEKIYFGEICDRFDIIIDSGLIFIDIFFKKIFLNKLGLNLNFKRIIQKIGQINSFWNKSRFFYQKSNYFIRIFPSKPTEKKIFSYIEFLKIINSCKKDFSQLEVCGFSDPKNISFFQKPKFSSVFCLNSKLLDVFDLLFVNLQSIYCNHILMILETFGIEASRKVIIIEIQKIFRLQNISINQKHFFLLAEIMTFQGKILGITRYGISKMKENKLVLASFEKTMETLFSAAFKNSKDKILGVSESIILGRKPPNGTGLVTLISQK</sequence>
<comment type="function">
    <text evidence="10">DNA-dependent RNA polymerase catalyzes the transcription of DNA into RNA using the four ribonucleoside triphosphates as substrates.</text>
</comment>
<evidence type="ECO:0000256" key="4">
    <source>
        <dbReference type="ARBA" id="ARBA00022679"/>
    </source>
</evidence>
<dbReference type="Pfam" id="PF04997">
    <property type="entry name" value="RNA_pol_Rpb1_1"/>
    <property type="match status" value="1"/>
</dbReference>
<keyword evidence="9" id="KW-0539">Nucleus</keyword>
<dbReference type="InterPro" id="IPR042102">
    <property type="entry name" value="RNA_pol_Rpb1_3_sf"/>
</dbReference>
<dbReference type="GO" id="GO:0005634">
    <property type="term" value="C:nucleus"/>
    <property type="evidence" value="ECO:0007669"/>
    <property type="project" value="UniProtKB-SubCell"/>
</dbReference>
<dbReference type="Gene3D" id="2.40.40.20">
    <property type="match status" value="1"/>
</dbReference>
<keyword evidence="5 10" id="KW-0548">Nucleotidyltransferase</keyword>
<evidence type="ECO:0000256" key="1">
    <source>
        <dbReference type="ARBA" id="ARBA00004123"/>
    </source>
</evidence>
<dbReference type="InterPro" id="IPR007083">
    <property type="entry name" value="RNA_pol_Rpb1_4"/>
</dbReference>
<dbReference type="Pfam" id="PF05000">
    <property type="entry name" value="RNA_pol_Rpb1_4"/>
    <property type="match status" value="1"/>
</dbReference>
<accession>A0A7S0W1B3</accession>
<feature type="domain" description="RNA polymerase N-terminal" evidence="11">
    <location>
        <begin position="230"/>
        <end position="530"/>
    </location>
</feature>
<dbReference type="Gene3D" id="3.30.1490.180">
    <property type="entry name" value="RNA polymerase ii"/>
    <property type="match status" value="1"/>
</dbReference>
<dbReference type="EC" id="2.7.7.6" evidence="10"/>
<evidence type="ECO:0000256" key="9">
    <source>
        <dbReference type="ARBA" id="ARBA00023242"/>
    </source>
</evidence>
<evidence type="ECO:0000259" key="11">
    <source>
        <dbReference type="SMART" id="SM00663"/>
    </source>
</evidence>
<dbReference type="InterPro" id="IPR006592">
    <property type="entry name" value="RNA_pol_N"/>
</dbReference>
<dbReference type="GO" id="GO:0046872">
    <property type="term" value="F:metal ion binding"/>
    <property type="evidence" value="ECO:0007669"/>
    <property type="project" value="UniProtKB-KW"/>
</dbReference>
<dbReference type="InterPro" id="IPR015700">
    <property type="entry name" value="RPC1"/>
</dbReference>
<keyword evidence="8 10" id="KW-0804">Transcription</keyword>
<evidence type="ECO:0000256" key="2">
    <source>
        <dbReference type="ARBA" id="ARBA00006460"/>
    </source>
</evidence>
<dbReference type="Pfam" id="PF00623">
    <property type="entry name" value="RNA_pol_Rpb1_2"/>
    <property type="match status" value="1"/>
</dbReference>
<keyword evidence="6" id="KW-0479">Metal-binding</keyword>
<evidence type="ECO:0000256" key="5">
    <source>
        <dbReference type="ARBA" id="ARBA00022695"/>
    </source>
</evidence>
<comment type="similarity">
    <text evidence="2 10">Belongs to the RNA polymerase beta' chain family.</text>
</comment>
<dbReference type="GO" id="GO:0003899">
    <property type="term" value="F:DNA-directed RNA polymerase activity"/>
    <property type="evidence" value="ECO:0007669"/>
    <property type="project" value="UniProtKB-EC"/>
</dbReference>
<dbReference type="InterPro" id="IPR000722">
    <property type="entry name" value="RNA_pol_asu"/>
</dbReference>
<evidence type="ECO:0000256" key="8">
    <source>
        <dbReference type="ARBA" id="ARBA00023163"/>
    </source>
</evidence>
<evidence type="ECO:0000256" key="10">
    <source>
        <dbReference type="RuleBase" id="RU004279"/>
    </source>
</evidence>
<dbReference type="Pfam" id="PF04983">
    <property type="entry name" value="RNA_pol_Rpb1_3"/>
    <property type="match status" value="1"/>
</dbReference>
<dbReference type="SUPFAM" id="SSF64484">
    <property type="entry name" value="beta and beta-prime subunits of DNA dependent RNA-polymerase"/>
    <property type="match status" value="1"/>
</dbReference>
<keyword evidence="4 10" id="KW-0808">Transferase</keyword>
<dbReference type="InterPro" id="IPR007080">
    <property type="entry name" value="RNA_pol_Rpb1_1"/>
</dbReference>
<dbReference type="EMBL" id="HBFN01028070">
    <property type="protein sequence ID" value="CAD8802505.1"/>
    <property type="molecule type" value="Transcribed_RNA"/>
</dbReference>
<comment type="catalytic activity">
    <reaction evidence="10">
        <text>RNA(n) + a ribonucleoside 5'-triphosphate = RNA(n+1) + diphosphate</text>
        <dbReference type="Rhea" id="RHEA:21248"/>
        <dbReference type="Rhea" id="RHEA-COMP:14527"/>
        <dbReference type="Rhea" id="RHEA-COMP:17342"/>
        <dbReference type="ChEBI" id="CHEBI:33019"/>
        <dbReference type="ChEBI" id="CHEBI:61557"/>
        <dbReference type="ChEBI" id="CHEBI:140395"/>
        <dbReference type="EC" id="2.7.7.6"/>
    </reaction>
</comment>
<dbReference type="InterPro" id="IPR007081">
    <property type="entry name" value="RNA_pol_Rpb1_5"/>
</dbReference>
<dbReference type="PANTHER" id="PTHR48446:SF1">
    <property type="entry name" value="DNA-DIRECTED RNA POLYMERASE SUBUNIT BETA' N-TERMINAL SECTION"/>
    <property type="match status" value="1"/>
</dbReference>
<evidence type="ECO:0000256" key="7">
    <source>
        <dbReference type="ARBA" id="ARBA00022833"/>
    </source>
</evidence>
<dbReference type="Gene3D" id="6.10.250.2940">
    <property type="match status" value="1"/>
</dbReference>
<name>A0A7S0W1B3_9CRYP</name>
<proteinExistence type="inferred from homology"/>
<dbReference type="InterPro" id="IPR038120">
    <property type="entry name" value="Rpb1_funnel_sf"/>
</dbReference>
<dbReference type="Gene3D" id="4.10.860.120">
    <property type="entry name" value="RNA polymerase II, clamp domain"/>
    <property type="match status" value="1"/>
</dbReference>
<organism evidence="12">
    <name type="scientific">Hemiselmis tepida</name>
    <dbReference type="NCBI Taxonomy" id="464990"/>
    <lineage>
        <taxon>Eukaryota</taxon>
        <taxon>Cryptophyceae</taxon>
        <taxon>Cryptomonadales</taxon>
        <taxon>Hemiselmidaceae</taxon>
        <taxon>Hemiselmis</taxon>
    </lineage>
</organism>
<keyword evidence="3 10" id="KW-0240">DNA-directed RNA polymerase</keyword>
<reference evidence="12" key="1">
    <citation type="submission" date="2021-01" db="EMBL/GenBank/DDBJ databases">
        <authorList>
            <person name="Corre E."/>
            <person name="Pelletier E."/>
            <person name="Niang G."/>
            <person name="Scheremetjew M."/>
            <person name="Finn R."/>
            <person name="Kale V."/>
            <person name="Holt S."/>
            <person name="Cochrane G."/>
            <person name="Meng A."/>
            <person name="Brown T."/>
            <person name="Cohen L."/>
        </authorList>
    </citation>
    <scope>NUCLEOTIDE SEQUENCE</scope>
    <source>
        <strain evidence="12">CCMP443</strain>
    </source>
</reference>
<dbReference type="SMART" id="SM00663">
    <property type="entry name" value="RPOLA_N"/>
    <property type="match status" value="1"/>
</dbReference>
<evidence type="ECO:0000313" key="12">
    <source>
        <dbReference type="EMBL" id="CAD8802505.1"/>
    </source>
</evidence>
<protein>
    <recommendedName>
        <fullName evidence="10">DNA-directed RNA polymerase subunit</fullName>
        <ecNumber evidence="10">2.7.7.6</ecNumber>
    </recommendedName>
</protein>
<dbReference type="Gene3D" id="1.10.132.30">
    <property type="match status" value="1"/>
</dbReference>
<evidence type="ECO:0000256" key="6">
    <source>
        <dbReference type="ARBA" id="ARBA00022723"/>
    </source>
</evidence>
<comment type="subcellular location">
    <subcellularLocation>
        <location evidence="1">Nucleus</location>
    </subcellularLocation>
</comment>
<dbReference type="GO" id="GO:0006351">
    <property type="term" value="P:DNA-templated transcription"/>
    <property type="evidence" value="ECO:0007669"/>
    <property type="project" value="InterPro"/>
</dbReference>
<dbReference type="InterPro" id="IPR007066">
    <property type="entry name" value="RNA_pol_Rpb1_3"/>
</dbReference>
<keyword evidence="7" id="KW-0862">Zinc</keyword>
<dbReference type="GO" id="GO:0000428">
    <property type="term" value="C:DNA-directed RNA polymerase complex"/>
    <property type="evidence" value="ECO:0007669"/>
    <property type="project" value="UniProtKB-KW"/>
</dbReference>
<dbReference type="Gene3D" id="1.10.274.100">
    <property type="entry name" value="RNA polymerase Rpb1, domain 3"/>
    <property type="match status" value="1"/>
</dbReference>
<dbReference type="PANTHER" id="PTHR48446">
    <property type="entry name" value="DNA-DIRECTED RNA POLYMERASE SUBUNIT BETA' N-TERMINAL SECTION"/>
    <property type="match status" value="1"/>
</dbReference>
<dbReference type="InterPro" id="IPR044893">
    <property type="entry name" value="RNA_pol_Rpb1_clamp_domain"/>
</dbReference>